<dbReference type="SUPFAM" id="SSF54001">
    <property type="entry name" value="Cysteine proteinases"/>
    <property type="match status" value="1"/>
</dbReference>
<accession>A0A445AIV0</accession>
<evidence type="ECO:0008006" key="3">
    <source>
        <dbReference type="Google" id="ProtNLM"/>
    </source>
</evidence>
<sequence>MAQKSQRVYLVVVEMLCIALDHYLEQDDVATIFVLHVHAENMQVFVDDVSESTNCRDASILWGSSILSKAPALSLEILIVVTVDSKENNLPQLLTAPVLKGRRLFHSPDGRSTGLALTKCSRAATTCSTTHKVGKARPKFKATHDMDFNQDVAKGLALEELTETYISFWVKPSRFLNHIFVPIEEFLGYWYCMVVDFGHKVVYHLDSYPDPNMIAVRE</sequence>
<comment type="caution">
    <text evidence="1">The sequence shown here is derived from an EMBL/GenBank/DDBJ whole genome shotgun (WGS) entry which is preliminary data.</text>
</comment>
<keyword evidence="2" id="KW-1185">Reference proteome</keyword>
<proteinExistence type="predicted"/>
<name>A0A445AIV0_ARAHY</name>
<dbReference type="EMBL" id="SDMP01000012">
    <property type="protein sequence ID" value="RYR26361.1"/>
    <property type="molecule type" value="Genomic_DNA"/>
</dbReference>
<protein>
    <recommendedName>
        <fullName evidence="3">Ubiquitin-like protease family profile domain-containing protein</fullName>
    </recommendedName>
</protein>
<reference evidence="1 2" key="1">
    <citation type="submission" date="2019-01" db="EMBL/GenBank/DDBJ databases">
        <title>Sequencing of cultivated peanut Arachis hypogaea provides insights into genome evolution and oil improvement.</title>
        <authorList>
            <person name="Chen X."/>
        </authorList>
    </citation>
    <scope>NUCLEOTIDE SEQUENCE [LARGE SCALE GENOMIC DNA]</scope>
    <source>
        <strain evidence="2">cv. Fuhuasheng</strain>
        <tissue evidence="1">Leaves</tissue>
    </source>
</reference>
<evidence type="ECO:0000313" key="1">
    <source>
        <dbReference type="EMBL" id="RYR26361.1"/>
    </source>
</evidence>
<evidence type="ECO:0000313" key="2">
    <source>
        <dbReference type="Proteomes" id="UP000289738"/>
    </source>
</evidence>
<dbReference type="InterPro" id="IPR038765">
    <property type="entry name" value="Papain-like_cys_pep_sf"/>
</dbReference>
<dbReference type="Proteomes" id="UP000289738">
    <property type="component" value="Chromosome B02"/>
</dbReference>
<gene>
    <name evidence="1" type="ORF">Ahy_B02g060600</name>
</gene>
<organism evidence="1 2">
    <name type="scientific">Arachis hypogaea</name>
    <name type="common">Peanut</name>
    <dbReference type="NCBI Taxonomy" id="3818"/>
    <lineage>
        <taxon>Eukaryota</taxon>
        <taxon>Viridiplantae</taxon>
        <taxon>Streptophyta</taxon>
        <taxon>Embryophyta</taxon>
        <taxon>Tracheophyta</taxon>
        <taxon>Spermatophyta</taxon>
        <taxon>Magnoliopsida</taxon>
        <taxon>eudicotyledons</taxon>
        <taxon>Gunneridae</taxon>
        <taxon>Pentapetalae</taxon>
        <taxon>rosids</taxon>
        <taxon>fabids</taxon>
        <taxon>Fabales</taxon>
        <taxon>Fabaceae</taxon>
        <taxon>Papilionoideae</taxon>
        <taxon>50 kb inversion clade</taxon>
        <taxon>dalbergioids sensu lato</taxon>
        <taxon>Dalbergieae</taxon>
        <taxon>Pterocarpus clade</taxon>
        <taxon>Arachis</taxon>
    </lineage>
</organism>
<dbReference type="AlphaFoldDB" id="A0A445AIV0"/>